<feature type="domain" description="HTH cro/C1-type" evidence="1">
    <location>
        <begin position="18"/>
        <end position="77"/>
    </location>
</feature>
<dbReference type="Gene3D" id="1.10.260.40">
    <property type="entry name" value="lambda repressor-like DNA-binding domains"/>
    <property type="match status" value="1"/>
</dbReference>
<evidence type="ECO:0000313" key="3">
    <source>
        <dbReference type="Proteomes" id="UP000606889"/>
    </source>
</evidence>
<dbReference type="CDD" id="cd00093">
    <property type="entry name" value="HTH_XRE"/>
    <property type="match status" value="1"/>
</dbReference>
<evidence type="ECO:0000313" key="2">
    <source>
        <dbReference type="EMBL" id="MBC5648644.1"/>
    </source>
</evidence>
<gene>
    <name evidence="2" type="ORF">H8S18_09870</name>
</gene>
<sequence length="79" mass="8755">MFKNKNTDGSLNICGARITALRKKLGISQRALADKIQLQGIDLSKNAIQQIESGERFVTDIELRAFAKFFKVASDALLD</sequence>
<keyword evidence="3" id="KW-1185">Reference proteome</keyword>
<comment type="caution">
    <text evidence="2">The sequence shown here is derived from an EMBL/GenBank/DDBJ whole genome shotgun (WGS) entry which is preliminary data.</text>
</comment>
<dbReference type="InterPro" id="IPR001387">
    <property type="entry name" value="Cro/C1-type_HTH"/>
</dbReference>
<dbReference type="Pfam" id="PF01381">
    <property type="entry name" value="HTH_3"/>
    <property type="match status" value="1"/>
</dbReference>
<accession>A0ABR7EFU7</accession>
<dbReference type="InterPro" id="IPR010982">
    <property type="entry name" value="Lambda_DNA-bd_dom_sf"/>
</dbReference>
<dbReference type="EMBL" id="JACOON010000005">
    <property type="protein sequence ID" value="MBC5648644.1"/>
    <property type="molecule type" value="Genomic_DNA"/>
</dbReference>
<protein>
    <submittedName>
        <fullName evidence="2">Helix-turn-helix transcriptional regulator</fullName>
    </submittedName>
</protein>
<dbReference type="SMART" id="SM00530">
    <property type="entry name" value="HTH_XRE"/>
    <property type="match status" value="1"/>
</dbReference>
<evidence type="ECO:0000259" key="1">
    <source>
        <dbReference type="PROSITE" id="PS50943"/>
    </source>
</evidence>
<name>A0ABR7EFU7_9FIRM</name>
<dbReference type="SUPFAM" id="SSF47413">
    <property type="entry name" value="lambda repressor-like DNA-binding domains"/>
    <property type="match status" value="1"/>
</dbReference>
<dbReference type="RefSeq" id="WP_186858144.1">
    <property type="nucleotide sequence ID" value="NZ_JACOON010000005.1"/>
</dbReference>
<organism evidence="2 3">
    <name type="scientific">Christensenella tenuis</name>
    <dbReference type="NCBI Taxonomy" id="2763033"/>
    <lineage>
        <taxon>Bacteria</taxon>
        <taxon>Bacillati</taxon>
        <taxon>Bacillota</taxon>
        <taxon>Clostridia</taxon>
        <taxon>Christensenellales</taxon>
        <taxon>Christensenellaceae</taxon>
        <taxon>Christensenella</taxon>
    </lineage>
</organism>
<dbReference type="Proteomes" id="UP000606889">
    <property type="component" value="Unassembled WGS sequence"/>
</dbReference>
<proteinExistence type="predicted"/>
<dbReference type="PROSITE" id="PS50943">
    <property type="entry name" value="HTH_CROC1"/>
    <property type="match status" value="1"/>
</dbReference>
<reference evidence="2 3" key="1">
    <citation type="submission" date="2020-08" db="EMBL/GenBank/DDBJ databases">
        <title>Genome public.</title>
        <authorList>
            <person name="Liu C."/>
            <person name="Sun Q."/>
        </authorList>
    </citation>
    <scope>NUCLEOTIDE SEQUENCE [LARGE SCALE GENOMIC DNA]</scope>
    <source>
        <strain evidence="2 3">NSJ-35</strain>
    </source>
</reference>